<keyword evidence="1" id="KW-0472">Membrane</keyword>
<keyword evidence="3" id="KW-1185">Reference proteome</keyword>
<gene>
    <name evidence="2" type="ORF">AALG99_08640</name>
</gene>
<sequence length="131" mass="14918">MQIREGAIRGTGRAVIKVSVPESGIYSSASKNITVKAAPKRPSFSIKNIKGKKLRISWKKDKRPSGYEICTASNSEFKNQKVNFVWILISYEILITLIFQDYMKEDRTNFLCEHPVIFSKITIKSIDFITA</sequence>
<dbReference type="EMBL" id="JBCLTR010000008">
    <property type="protein sequence ID" value="MEY8633592.1"/>
    <property type="molecule type" value="Genomic_DNA"/>
</dbReference>
<keyword evidence="1" id="KW-1133">Transmembrane helix</keyword>
<name>A0ABV4DGD9_9FIRM</name>
<evidence type="ECO:0000313" key="3">
    <source>
        <dbReference type="Proteomes" id="UP001565219"/>
    </source>
</evidence>
<dbReference type="Proteomes" id="UP001565219">
    <property type="component" value="Unassembled WGS sequence"/>
</dbReference>
<organism evidence="2 3">
    <name type="scientific">Anaerostipes hominis</name>
    <name type="common">ex Lee et al. 2021</name>
    <dbReference type="NCBI Taxonomy" id="2025494"/>
    <lineage>
        <taxon>Bacteria</taxon>
        <taxon>Bacillati</taxon>
        <taxon>Bacillota</taxon>
        <taxon>Clostridia</taxon>
        <taxon>Lachnospirales</taxon>
        <taxon>Lachnospiraceae</taxon>
        <taxon>Anaerostipes</taxon>
    </lineage>
</organism>
<evidence type="ECO:0000313" key="2">
    <source>
        <dbReference type="EMBL" id="MEY8633592.1"/>
    </source>
</evidence>
<proteinExistence type="predicted"/>
<feature type="transmembrane region" description="Helical" evidence="1">
    <location>
        <begin position="82"/>
        <end position="99"/>
    </location>
</feature>
<comment type="caution">
    <text evidence="2">The sequence shown here is derived from an EMBL/GenBank/DDBJ whole genome shotgun (WGS) entry which is preliminary data.</text>
</comment>
<reference evidence="2 3" key="1">
    <citation type="submission" date="2024-03" db="EMBL/GenBank/DDBJ databases">
        <title>Mouse gut bacterial collection (mGBC) of GemPharmatech.</title>
        <authorList>
            <person name="He Y."/>
            <person name="Dong L."/>
            <person name="Wu D."/>
            <person name="Gao X."/>
            <person name="Lin Z."/>
        </authorList>
    </citation>
    <scope>NUCLEOTIDE SEQUENCE [LARGE SCALE GENOMIC DNA]</scope>
    <source>
        <strain evidence="2 3">32-10</strain>
    </source>
</reference>
<protein>
    <submittedName>
        <fullName evidence="2">Uncharacterized protein</fullName>
    </submittedName>
</protein>
<keyword evidence="1" id="KW-0812">Transmembrane</keyword>
<dbReference type="RefSeq" id="WP_024727255.1">
    <property type="nucleotide sequence ID" value="NZ_BAABXW010000001.1"/>
</dbReference>
<evidence type="ECO:0000256" key="1">
    <source>
        <dbReference type="SAM" id="Phobius"/>
    </source>
</evidence>
<accession>A0ABV4DGD9</accession>